<gene>
    <name evidence="1" type="ORF">FMOSSE_LOCUS6756</name>
</gene>
<dbReference type="Proteomes" id="UP000789375">
    <property type="component" value="Unassembled WGS sequence"/>
</dbReference>
<reference evidence="1" key="1">
    <citation type="submission" date="2021-06" db="EMBL/GenBank/DDBJ databases">
        <authorList>
            <person name="Kallberg Y."/>
            <person name="Tangrot J."/>
            <person name="Rosling A."/>
        </authorList>
    </citation>
    <scope>NUCLEOTIDE SEQUENCE</scope>
    <source>
        <strain evidence="1">87-6 pot B 2015</strain>
    </source>
</reference>
<dbReference type="AlphaFoldDB" id="A0A9N9FTP1"/>
<accession>A0A9N9FTP1</accession>
<protein>
    <submittedName>
        <fullName evidence="1">5589_t:CDS:1</fullName>
    </submittedName>
</protein>
<name>A0A9N9FTP1_FUNMO</name>
<evidence type="ECO:0000313" key="2">
    <source>
        <dbReference type="Proteomes" id="UP000789375"/>
    </source>
</evidence>
<organism evidence="1 2">
    <name type="scientific">Funneliformis mosseae</name>
    <name type="common">Endomycorrhizal fungus</name>
    <name type="synonym">Glomus mosseae</name>
    <dbReference type="NCBI Taxonomy" id="27381"/>
    <lineage>
        <taxon>Eukaryota</taxon>
        <taxon>Fungi</taxon>
        <taxon>Fungi incertae sedis</taxon>
        <taxon>Mucoromycota</taxon>
        <taxon>Glomeromycotina</taxon>
        <taxon>Glomeromycetes</taxon>
        <taxon>Glomerales</taxon>
        <taxon>Glomeraceae</taxon>
        <taxon>Funneliformis</taxon>
    </lineage>
</organism>
<sequence length="115" mass="13326">MLYSLNCLVLGQAPTKIFSIFYGVYFPIRDLQVKFDELTVSGFKEALSEKIGITEINVWKVKLGFHEIKNISTIDDIKNRDDNEKFDDDPMLNFNHIMLMLTTTKGLRPDIFIFS</sequence>
<dbReference type="EMBL" id="CAJVPP010001457">
    <property type="protein sequence ID" value="CAG8556821.1"/>
    <property type="molecule type" value="Genomic_DNA"/>
</dbReference>
<proteinExistence type="predicted"/>
<comment type="caution">
    <text evidence="1">The sequence shown here is derived from an EMBL/GenBank/DDBJ whole genome shotgun (WGS) entry which is preliminary data.</text>
</comment>
<keyword evidence="2" id="KW-1185">Reference proteome</keyword>
<evidence type="ECO:0000313" key="1">
    <source>
        <dbReference type="EMBL" id="CAG8556821.1"/>
    </source>
</evidence>